<name>A0A8X6YFV2_9ARAC</name>
<evidence type="ECO:0000313" key="2">
    <source>
        <dbReference type="Proteomes" id="UP000886998"/>
    </source>
</evidence>
<dbReference type="EMBL" id="BMAV01017895">
    <property type="protein sequence ID" value="GFY69928.1"/>
    <property type="molecule type" value="Genomic_DNA"/>
</dbReference>
<evidence type="ECO:0000313" key="1">
    <source>
        <dbReference type="EMBL" id="GFY69928.1"/>
    </source>
</evidence>
<protein>
    <submittedName>
        <fullName evidence="1">ATP-dependent DNA helicase</fullName>
    </submittedName>
</protein>
<keyword evidence="1" id="KW-0347">Helicase</keyword>
<keyword evidence="1" id="KW-0547">Nucleotide-binding</keyword>
<dbReference type="AlphaFoldDB" id="A0A8X6YFV2"/>
<dbReference type="Proteomes" id="UP000886998">
    <property type="component" value="Unassembled WGS sequence"/>
</dbReference>
<dbReference type="OrthoDB" id="6434236at2759"/>
<comment type="caution">
    <text evidence="1">The sequence shown here is derived from an EMBL/GenBank/DDBJ whole genome shotgun (WGS) entry which is preliminary data.</text>
</comment>
<keyword evidence="1" id="KW-0378">Hydrolase</keyword>
<gene>
    <name evidence="1" type="primary">pif1_106</name>
    <name evidence="1" type="ORF">TNIN_57521</name>
</gene>
<keyword evidence="1" id="KW-0067">ATP-binding</keyword>
<reference evidence="1" key="1">
    <citation type="submission" date="2020-08" db="EMBL/GenBank/DDBJ databases">
        <title>Multicomponent nature underlies the extraordinary mechanical properties of spider dragline silk.</title>
        <authorList>
            <person name="Kono N."/>
            <person name="Nakamura H."/>
            <person name="Mori M."/>
            <person name="Yoshida Y."/>
            <person name="Ohtoshi R."/>
            <person name="Malay A.D."/>
            <person name="Moran D.A.P."/>
            <person name="Tomita M."/>
            <person name="Numata K."/>
            <person name="Arakawa K."/>
        </authorList>
    </citation>
    <scope>NUCLEOTIDE SEQUENCE</scope>
</reference>
<dbReference type="GO" id="GO:0004386">
    <property type="term" value="F:helicase activity"/>
    <property type="evidence" value="ECO:0007669"/>
    <property type="project" value="UniProtKB-KW"/>
</dbReference>
<proteinExistence type="predicted"/>
<organism evidence="1 2">
    <name type="scientific">Trichonephila inaurata madagascariensis</name>
    <dbReference type="NCBI Taxonomy" id="2747483"/>
    <lineage>
        <taxon>Eukaryota</taxon>
        <taxon>Metazoa</taxon>
        <taxon>Ecdysozoa</taxon>
        <taxon>Arthropoda</taxon>
        <taxon>Chelicerata</taxon>
        <taxon>Arachnida</taxon>
        <taxon>Araneae</taxon>
        <taxon>Araneomorphae</taxon>
        <taxon>Entelegynae</taxon>
        <taxon>Araneoidea</taxon>
        <taxon>Nephilidae</taxon>
        <taxon>Trichonephila</taxon>
        <taxon>Trichonephila inaurata</taxon>
    </lineage>
</organism>
<sequence>MFFGDLFQLPSIRGAQAFHQPLRFVLATHLCRLFSLVELTENMQQQGDKTFSDLLNDLCVDELKDPHFALLELEMLTEAVLNWIVQSAYTQLMFKLMHTAVLDKYRAKKVRVFKIQSQDVLINVTRNTDNVNMDNIVSGDIDKTGGFTKRVRNFRRSESDASLEY</sequence>
<accession>A0A8X6YFV2</accession>
<keyword evidence="2" id="KW-1185">Reference proteome</keyword>